<dbReference type="PANTHER" id="PTHR10622">
    <property type="entry name" value="HET DOMAIN-CONTAINING PROTEIN"/>
    <property type="match status" value="1"/>
</dbReference>
<dbReference type="Proteomes" id="UP000053319">
    <property type="component" value="Unassembled WGS sequence"/>
</dbReference>
<protein>
    <recommendedName>
        <fullName evidence="2">Heterokaryon incompatibility domain-containing protein</fullName>
    </recommendedName>
</protein>
<feature type="domain" description="Heterokaryon incompatibility" evidence="2">
    <location>
        <begin position="78"/>
        <end position="136"/>
    </location>
</feature>
<name>R7SPN0_DICSQ</name>
<evidence type="ECO:0000259" key="2">
    <source>
        <dbReference type="Pfam" id="PF06985"/>
    </source>
</evidence>
<dbReference type="OrthoDB" id="2748246at2759"/>
<dbReference type="EMBL" id="JH719443">
    <property type="protein sequence ID" value="EJF57898.1"/>
    <property type="molecule type" value="Genomic_DNA"/>
</dbReference>
<dbReference type="AlphaFoldDB" id="R7SPN0"/>
<dbReference type="InterPro" id="IPR010730">
    <property type="entry name" value="HET"/>
</dbReference>
<evidence type="ECO:0000256" key="1">
    <source>
        <dbReference type="SAM" id="SignalP"/>
    </source>
</evidence>
<gene>
    <name evidence="3" type="ORF">DICSQDRAFT_173520</name>
</gene>
<proteinExistence type="predicted"/>
<reference evidence="3 4" key="1">
    <citation type="journal article" date="2012" name="Science">
        <title>The Paleozoic origin of enzymatic lignin decomposition reconstructed from 31 fungal genomes.</title>
        <authorList>
            <person name="Floudas D."/>
            <person name="Binder M."/>
            <person name="Riley R."/>
            <person name="Barry K."/>
            <person name="Blanchette R.A."/>
            <person name="Henrissat B."/>
            <person name="Martinez A.T."/>
            <person name="Otillar R."/>
            <person name="Spatafora J.W."/>
            <person name="Yadav J.S."/>
            <person name="Aerts A."/>
            <person name="Benoit I."/>
            <person name="Boyd A."/>
            <person name="Carlson A."/>
            <person name="Copeland A."/>
            <person name="Coutinho P.M."/>
            <person name="de Vries R.P."/>
            <person name="Ferreira P."/>
            <person name="Findley K."/>
            <person name="Foster B."/>
            <person name="Gaskell J."/>
            <person name="Glotzer D."/>
            <person name="Gorecki P."/>
            <person name="Heitman J."/>
            <person name="Hesse C."/>
            <person name="Hori C."/>
            <person name="Igarashi K."/>
            <person name="Jurgens J.A."/>
            <person name="Kallen N."/>
            <person name="Kersten P."/>
            <person name="Kohler A."/>
            <person name="Kuees U."/>
            <person name="Kumar T.K.A."/>
            <person name="Kuo A."/>
            <person name="LaButti K."/>
            <person name="Larrondo L.F."/>
            <person name="Lindquist E."/>
            <person name="Ling A."/>
            <person name="Lombard V."/>
            <person name="Lucas S."/>
            <person name="Lundell T."/>
            <person name="Martin R."/>
            <person name="McLaughlin D.J."/>
            <person name="Morgenstern I."/>
            <person name="Morin E."/>
            <person name="Murat C."/>
            <person name="Nagy L.G."/>
            <person name="Nolan M."/>
            <person name="Ohm R.A."/>
            <person name="Patyshakuliyeva A."/>
            <person name="Rokas A."/>
            <person name="Ruiz-Duenas F.J."/>
            <person name="Sabat G."/>
            <person name="Salamov A."/>
            <person name="Samejima M."/>
            <person name="Schmutz J."/>
            <person name="Slot J.C."/>
            <person name="St John F."/>
            <person name="Stenlid J."/>
            <person name="Sun H."/>
            <person name="Sun S."/>
            <person name="Syed K."/>
            <person name="Tsang A."/>
            <person name="Wiebenga A."/>
            <person name="Young D."/>
            <person name="Pisabarro A."/>
            <person name="Eastwood D.C."/>
            <person name="Martin F."/>
            <person name="Cullen D."/>
            <person name="Grigoriev I.V."/>
            <person name="Hibbett D.S."/>
        </authorList>
    </citation>
    <scope>NUCLEOTIDE SEQUENCE [LARGE SCALE GENOMIC DNA]</scope>
    <source>
        <strain evidence="3 4">LYAD-421 SS1</strain>
    </source>
</reference>
<evidence type="ECO:0000313" key="4">
    <source>
        <dbReference type="Proteomes" id="UP000053319"/>
    </source>
</evidence>
<evidence type="ECO:0000313" key="3">
    <source>
        <dbReference type="EMBL" id="EJF57898.1"/>
    </source>
</evidence>
<keyword evidence="1" id="KW-0732">Signal</keyword>
<feature type="signal peptide" evidence="1">
    <location>
        <begin position="1"/>
        <end position="30"/>
    </location>
</feature>
<dbReference type="Pfam" id="PF06985">
    <property type="entry name" value="HET"/>
    <property type="match status" value="1"/>
</dbReference>
<dbReference type="RefSeq" id="XP_007369395.1">
    <property type="nucleotide sequence ID" value="XM_007369333.1"/>
</dbReference>
<dbReference type="HOGENOM" id="CLU_1532509_0_0_1"/>
<accession>R7SPN0</accession>
<dbReference type="GeneID" id="18839777"/>
<organism evidence="3 4">
    <name type="scientific">Dichomitus squalens (strain LYAD-421)</name>
    <name type="common">Western red white-rot fungus</name>
    <dbReference type="NCBI Taxonomy" id="732165"/>
    <lineage>
        <taxon>Eukaryota</taxon>
        <taxon>Fungi</taxon>
        <taxon>Dikarya</taxon>
        <taxon>Basidiomycota</taxon>
        <taxon>Agaricomycotina</taxon>
        <taxon>Agaricomycetes</taxon>
        <taxon>Polyporales</taxon>
        <taxon>Polyporaceae</taxon>
        <taxon>Dichomitus</taxon>
    </lineage>
</organism>
<feature type="chain" id="PRO_5004444930" description="Heterokaryon incompatibility domain-containing protein" evidence="1">
    <location>
        <begin position="31"/>
        <end position="175"/>
    </location>
</feature>
<dbReference type="KEGG" id="dsq:DICSQDRAFT_173520"/>
<dbReference type="PANTHER" id="PTHR10622:SF10">
    <property type="entry name" value="HET DOMAIN-CONTAINING PROTEIN"/>
    <property type="match status" value="1"/>
</dbReference>
<sequence length="175" mass="19536">MLQFLFLVFTPISRLILLVVNQLRLHPSAATSLEPVTSRLLIPEAVDAPVENSSPPLPAEPISENRAQTALPPIWDDPQLSPKIKMACAVAREAGFRYIWIDSCCIDKVSSSELSEAINSMYAWYGDADICHTYLADVPPGDAPHSEDSSFRESRWFRRGWTLQELIAPAELMII</sequence>